<sequence>MALLTDLPEELIVEICRQVFYGLSWKQHADKFGYGFVACQRCSALKLAILLDRLAADPVAFAPSVKHVYLVLRSDEPRYAEEERLHLAILQARGAGHVVVPDEIWRHDVHMSYLAIAFLTQLKQLRELTLCSDAKTLNTMTNYVQEYACSFLLCLESLRVKADGFISRQQASRILSGITHFGQKLKALEVHEFPIEDVSDLTLRNMTSVKLVNVDIKPKCLRHLLSRCHLEVFTLRIGRQFYANGAGKLDNLVDTAADVLDALTPSAGTLRSLFLNLACERSSFHGPRPGQNFSMGHFKALLPASLKRFDLYRYHRNKSFTESSILLNTFDQEPLVFLNAIADECSSGQRKGLREVAFQRVENEAMEICKKFEAAGVNVLQMPACGLGGWPYSQGGMRML</sequence>
<gene>
    <name evidence="1" type="ORF">CKAH01_18190</name>
</gene>
<protein>
    <submittedName>
        <fullName evidence="1">Uncharacterized protein</fullName>
    </submittedName>
</protein>
<proteinExistence type="predicted"/>
<dbReference type="EMBL" id="VYYT01000293">
    <property type="protein sequence ID" value="KAK2746695.1"/>
    <property type="molecule type" value="Genomic_DNA"/>
</dbReference>
<evidence type="ECO:0000313" key="1">
    <source>
        <dbReference type="EMBL" id="KAK2746695.1"/>
    </source>
</evidence>
<dbReference type="Proteomes" id="UP001281614">
    <property type="component" value="Unassembled WGS sequence"/>
</dbReference>
<name>A0AAE0D2C8_COLKA</name>
<evidence type="ECO:0000313" key="2">
    <source>
        <dbReference type="Proteomes" id="UP001281614"/>
    </source>
</evidence>
<accession>A0AAE0D2C8</accession>
<organism evidence="1 2">
    <name type="scientific">Colletotrichum kahawae</name>
    <name type="common">Coffee berry disease fungus</name>
    <dbReference type="NCBI Taxonomy" id="34407"/>
    <lineage>
        <taxon>Eukaryota</taxon>
        <taxon>Fungi</taxon>
        <taxon>Dikarya</taxon>
        <taxon>Ascomycota</taxon>
        <taxon>Pezizomycotina</taxon>
        <taxon>Sordariomycetes</taxon>
        <taxon>Hypocreomycetidae</taxon>
        <taxon>Glomerellales</taxon>
        <taxon>Glomerellaceae</taxon>
        <taxon>Colletotrichum</taxon>
        <taxon>Colletotrichum gloeosporioides species complex</taxon>
    </lineage>
</organism>
<keyword evidence="2" id="KW-1185">Reference proteome</keyword>
<dbReference type="AlphaFoldDB" id="A0AAE0D2C8"/>
<reference evidence="1" key="1">
    <citation type="submission" date="2023-02" db="EMBL/GenBank/DDBJ databases">
        <title>Colletotrichum kahawae CIFC_Que2 genome sequencing and assembly.</title>
        <authorList>
            <person name="Baroncelli R."/>
        </authorList>
    </citation>
    <scope>NUCLEOTIDE SEQUENCE</scope>
    <source>
        <strain evidence="1">CIFC_Que2</strain>
    </source>
</reference>
<comment type="caution">
    <text evidence="1">The sequence shown here is derived from an EMBL/GenBank/DDBJ whole genome shotgun (WGS) entry which is preliminary data.</text>
</comment>